<keyword evidence="10" id="KW-1185">Reference proteome</keyword>
<dbReference type="SUPFAM" id="SSF55874">
    <property type="entry name" value="ATPase domain of HSP90 chaperone/DNA topoisomerase II/histidine kinase"/>
    <property type="match status" value="1"/>
</dbReference>
<dbReference type="PROSITE" id="PS50109">
    <property type="entry name" value="HIS_KIN"/>
    <property type="match status" value="1"/>
</dbReference>
<keyword evidence="3 6" id="KW-0597">Phosphoprotein</keyword>
<dbReference type="PANTHER" id="PTHR43047">
    <property type="entry name" value="TWO-COMPONENT HISTIDINE PROTEIN KINASE"/>
    <property type="match status" value="1"/>
</dbReference>
<dbReference type="Proteomes" id="UP001596116">
    <property type="component" value="Unassembled WGS sequence"/>
</dbReference>
<organism evidence="9 10">
    <name type="scientific">Hyphococcus aureus</name>
    <dbReference type="NCBI Taxonomy" id="2666033"/>
    <lineage>
        <taxon>Bacteria</taxon>
        <taxon>Pseudomonadati</taxon>
        <taxon>Pseudomonadota</taxon>
        <taxon>Alphaproteobacteria</taxon>
        <taxon>Parvularculales</taxon>
        <taxon>Parvularculaceae</taxon>
        <taxon>Hyphococcus</taxon>
    </lineage>
</organism>
<evidence type="ECO:0000259" key="8">
    <source>
        <dbReference type="PROSITE" id="PS50110"/>
    </source>
</evidence>
<dbReference type="InterPro" id="IPR004358">
    <property type="entry name" value="Sig_transdc_His_kin-like_C"/>
</dbReference>
<dbReference type="CDD" id="cd00075">
    <property type="entry name" value="HATPase"/>
    <property type="match status" value="1"/>
</dbReference>
<dbReference type="InterPro" id="IPR036097">
    <property type="entry name" value="HisK_dim/P_sf"/>
</dbReference>
<sequence>MGDLPVVDAERKIILADDDAIMRELASAKLLEAGYQVVTACNGAEALSLLKKEGADMVISDLDMPVMNGFELTEAIRSDAEVGETPVMVITASDRGDAVDRAFAAGATSFLAKPMNWSLFHHAVKFVLRANDDRKALRAARDQAEAGAKFKDSLMSVMSHELRTPLNAIIGFGQIIADQFSKQNDNLHKEYADYIVDGGRRLLNSVSDMLLASDARSGPIVLNETDVSLGVLVDDALAGVEKTVRLAEASVSLKLCSREVEVCCDRALLSRAIRKLVDNSVKFGPRGVEIILGAALTRQGGLAIMVKDNGPGIKAERMGELTAPFAQLDMSLRRSREGLGLGLPLVKVIADAHGGSFRIDSRLDEGARAIIMIPKARVMAMSATKNADCEGRQQVA</sequence>
<evidence type="ECO:0000256" key="3">
    <source>
        <dbReference type="ARBA" id="ARBA00022553"/>
    </source>
</evidence>
<comment type="catalytic activity">
    <reaction evidence="1">
        <text>ATP + protein L-histidine = ADP + protein N-phospho-L-histidine.</text>
        <dbReference type="EC" id="2.7.13.3"/>
    </reaction>
</comment>
<dbReference type="Gene3D" id="3.30.565.10">
    <property type="entry name" value="Histidine kinase-like ATPase, C-terminal domain"/>
    <property type="match status" value="1"/>
</dbReference>
<evidence type="ECO:0000259" key="7">
    <source>
        <dbReference type="PROSITE" id="PS50109"/>
    </source>
</evidence>
<evidence type="ECO:0000256" key="4">
    <source>
        <dbReference type="ARBA" id="ARBA00022679"/>
    </source>
</evidence>
<feature type="domain" description="Response regulatory" evidence="8">
    <location>
        <begin position="12"/>
        <end position="128"/>
    </location>
</feature>
<keyword evidence="4" id="KW-0808">Transferase</keyword>
<dbReference type="EMBL" id="JBHPON010000001">
    <property type="protein sequence ID" value="MFC6035488.1"/>
    <property type="molecule type" value="Genomic_DNA"/>
</dbReference>
<dbReference type="SMART" id="SM00388">
    <property type="entry name" value="HisKA"/>
    <property type="match status" value="1"/>
</dbReference>
<dbReference type="PROSITE" id="PS50110">
    <property type="entry name" value="RESPONSE_REGULATORY"/>
    <property type="match status" value="1"/>
</dbReference>
<name>A0ABW1KTP5_9PROT</name>
<dbReference type="EC" id="2.7.13.3" evidence="2"/>
<evidence type="ECO:0000256" key="2">
    <source>
        <dbReference type="ARBA" id="ARBA00012438"/>
    </source>
</evidence>
<gene>
    <name evidence="9" type="ORF">ACFMB1_08040</name>
</gene>
<dbReference type="Gene3D" id="3.40.50.2300">
    <property type="match status" value="1"/>
</dbReference>
<dbReference type="PRINTS" id="PR00344">
    <property type="entry name" value="BCTRLSENSOR"/>
</dbReference>
<dbReference type="InterPro" id="IPR005467">
    <property type="entry name" value="His_kinase_dom"/>
</dbReference>
<keyword evidence="5" id="KW-0418">Kinase</keyword>
<dbReference type="RefSeq" id="WP_379879192.1">
    <property type="nucleotide sequence ID" value="NZ_JBHPON010000001.1"/>
</dbReference>
<accession>A0ABW1KTP5</accession>
<dbReference type="PANTHER" id="PTHR43047:SF72">
    <property type="entry name" value="OSMOSENSING HISTIDINE PROTEIN KINASE SLN1"/>
    <property type="match status" value="1"/>
</dbReference>
<dbReference type="Pfam" id="PF00512">
    <property type="entry name" value="HisKA"/>
    <property type="match status" value="1"/>
</dbReference>
<dbReference type="SUPFAM" id="SSF52172">
    <property type="entry name" value="CheY-like"/>
    <property type="match status" value="1"/>
</dbReference>
<feature type="modified residue" description="4-aspartylphosphate" evidence="6">
    <location>
        <position position="61"/>
    </location>
</feature>
<feature type="domain" description="Histidine kinase" evidence="7">
    <location>
        <begin position="157"/>
        <end position="377"/>
    </location>
</feature>
<dbReference type="InterPro" id="IPR003594">
    <property type="entry name" value="HATPase_dom"/>
</dbReference>
<proteinExistence type="predicted"/>
<comment type="caution">
    <text evidence="9">The sequence shown here is derived from an EMBL/GenBank/DDBJ whole genome shotgun (WGS) entry which is preliminary data.</text>
</comment>
<dbReference type="InterPro" id="IPR036890">
    <property type="entry name" value="HATPase_C_sf"/>
</dbReference>
<dbReference type="Pfam" id="PF00072">
    <property type="entry name" value="Response_reg"/>
    <property type="match status" value="1"/>
</dbReference>
<dbReference type="InterPro" id="IPR003661">
    <property type="entry name" value="HisK_dim/P_dom"/>
</dbReference>
<dbReference type="InterPro" id="IPR001789">
    <property type="entry name" value="Sig_transdc_resp-reg_receiver"/>
</dbReference>
<evidence type="ECO:0000256" key="6">
    <source>
        <dbReference type="PROSITE-ProRule" id="PRU00169"/>
    </source>
</evidence>
<dbReference type="SMART" id="SM00387">
    <property type="entry name" value="HATPase_c"/>
    <property type="match status" value="1"/>
</dbReference>
<dbReference type="Gene3D" id="1.10.287.130">
    <property type="match status" value="1"/>
</dbReference>
<dbReference type="SMART" id="SM00448">
    <property type="entry name" value="REC"/>
    <property type="match status" value="1"/>
</dbReference>
<dbReference type="CDD" id="cd00082">
    <property type="entry name" value="HisKA"/>
    <property type="match status" value="1"/>
</dbReference>
<evidence type="ECO:0000313" key="9">
    <source>
        <dbReference type="EMBL" id="MFC6035488.1"/>
    </source>
</evidence>
<dbReference type="InterPro" id="IPR011006">
    <property type="entry name" value="CheY-like_superfamily"/>
</dbReference>
<protein>
    <recommendedName>
        <fullName evidence="2">histidine kinase</fullName>
        <ecNumber evidence="2">2.7.13.3</ecNumber>
    </recommendedName>
</protein>
<dbReference type="SUPFAM" id="SSF47384">
    <property type="entry name" value="Homodimeric domain of signal transducing histidine kinase"/>
    <property type="match status" value="1"/>
</dbReference>
<evidence type="ECO:0000256" key="5">
    <source>
        <dbReference type="ARBA" id="ARBA00022777"/>
    </source>
</evidence>
<evidence type="ECO:0000256" key="1">
    <source>
        <dbReference type="ARBA" id="ARBA00000085"/>
    </source>
</evidence>
<evidence type="ECO:0000313" key="10">
    <source>
        <dbReference type="Proteomes" id="UP001596116"/>
    </source>
</evidence>
<reference evidence="9 10" key="1">
    <citation type="submission" date="2024-09" db="EMBL/GenBank/DDBJ databases">
        <authorList>
            <person name="Zhang Z.-H."/>
        </authorList>
    </citation>
    <scope>NUCLEOTIDE SEQUENCE [LARGE SCALE GENOMIC DNA]</scope>
    <source>
        <strain evidence="9 10">HHTR114</strain>
    </source>
</reference>
<dbReference type="Pfam" id="PF02518">
    <property type="entry name" value="HATPase_c"/>
    <property type="match status" value="1"/>
</dbReference>